<gene>
    <name evidence="1" type="ORF">DMH04_51945</name>
</gene>
<reference evidence="1 2" key="1">
    <citation type="submission" date="2018-05" db="EMBL/GenBank/DDBJ databases">
        <title>Evolution of GPA BGCs.</title>
        <authorList>
            <person name="Waglechner N."/>
            <person name="Wright G.D."/>
        </authorList>
    </citation>
    <scope>NUCLEOTIDE SEQUENCE [LARGE SCALE GENOMIC DNA]</scope>
    <source>
        <strain evidence="1 2">A82846</strain>
    </source>
</reference>
<sequence>MGQIRGAMRMSSFSLRDDRLADVCCLCRVTFDGVDDKEPVELDADEVQMTSAVMYMCTDQWECTKRYLEPVKRFRESASLVLKVFGVDTCPEGGHGVDTS</sequence>
<evidence type="ECO:0000313" key="2">
    <source>
        <dbReference type="Proteomes" id="UP000287547"/>
    </source>
</evidence>
<dbReference type="AlphaFoldDB" id="A0A428Y924"/>
<organism evidence="1 2">
    <name type="scientific">Kibdelosporangium aridum</name>
    <dbReference type="NCBI Taxonomy" id="2030"/>
    <lineage>
        <taxon>Bacteria</taxon>
        <taxon>Bacillati</taxon>
        <taxon>Actinomycetota</taxon>
        <taxon>Actinomycetes</taxon>
        <taxon>Pseudonocardiales</taxon>
        <taxon>Pseudonocardiaceae</taxon>
        <taxon>Kibdelosporangium</taxon>
    </lineage>
</organism>
<protein>
    <submittedName>
        <fullName evidence="1">Uncharacterized protein</fullName>
    </submittedName>
</protein>
<dbReference type="Proteomes" id="UP000287547">
    <property type="component" value="Unassembled WGS sequence"/>
</dbReference>
<dbReference type="EMBL" id="QHKI01000100">
    <property type="protein sequence ID" value="RSM64104.1"/>
    <property type="molecule type" value="Genomic_DNA"/>
</dbReference>
<evidence type="ECO:0000313" key="1">
    <source>
        <dbReference type="EMBL" id="RSM64104.1"/>
    </source>
</evidence>
<proteinExistence type="predicted"/>
<accession>A0A428Y924</accession>
<comment type="caution">
    <text evidence="1">The sequence shown here is derived from an EMBL/GenBank/DDBJ whole genome shotgun (WGS) entry which is preliminary data.</text>
</comment>
<name>A0A428Y924_KIBAR</name>